<accession>A0A2T9YYZ4</accession>
<evidence type="ECO:0000313" key="4">
    <source>
        <dbReference type="EMBL" id="PVU97563.1"/>
    </source>
</evidence>
<dbReference type="GO" id="GO:0006906">
    <property type="term" value="P:vesicle fusion"/>
    <property type="evidence" value="ECO:0007669"/>
    <property type="project" value="TreeGrafter"/>
</dbReference>
<dbReference type="Gene3D" id="1.20.5.110">
    <property type="match status" value="2"/>
</dbReference>
<keyword evidence="5" id="KW-1185">Reference proteome</keyword>
<feature type="compositionally biased region" description="Basic and acidic residues" evidence="2">
    <location>
        <begin position="182"/>
        <end position="193"/>
    </location>
</feature>
<evidence type="ECO:0000259" key="3">
    <source>
        <dbReference type="PROSITE" id="PS50192"/>
    </source>
</evidence>
<comment type="similarity">
    <text evidence="1">Belongs to the SNAP-25 family.</text>
</comment>
<protein>
    <recommendedName>
        <fullName evidence="3">t-SNARE coiled-coil homology domain-containing protein</fullName>
    </recommendedName>
</protein>
<dbReference type="SMART" id="SM00397">
    <property type="entry name" value="t_SNARE"/>
    <property type="match status" value="2"/>
</dbReference>
<dbReference type="CDD" id="cd15857">
    <property type="entry name" value="SNARE_SEC9C"/>
    <property type="match status" value="1"/>
</dbReference>
<organism evidence="4 5">
    <name type="scientific">Furculomyces boomerangus</name>
    <dbReference type="NCBI Taxonomy" id="61424"/>
    <lineage>
        <taxon>Eukaryota</taxon>
        <taxon>Fungi</taxon>
        <taxon>Fungi incertae sedis</taxon>
        <taxon>Zoopagomycota</taxon>
        <taxon>Kickxellomycotina</taxon>
        <taxon>Harpellomycetes</taxon>
        <taxon>Harpellales</taxon>
        <taxon>Harpellaceae</taxon>
        <taxon>Furculomyces</taxon>
    </lineage>
</organism>
<feature type="domain" description="T-SNARE coiled-coil homology" evidence="3">
    <location>
        <begin position="198"/>
        <end position="260"/>
    </location>
</feature>
<evidence type="ECO:0000313" key="5">
    <source>
        <dbReference type="Proteomes" id="UP000245699"/>
    </source>
</evidence>
<dbReference type="Proteomes" id="UP000245699">
    <property type="component" value="Unassembled WGS sequence"/>
</dbReference>
<dbReference type="PANTHER" id="PTHR19305:SF9">
    <property type="entry name" value="SYNAPTOSOMAL-ASSOCIATED PROTEIN 29"/>
    <property type="match status" value="1"/>
</dbReference>
<evidence type="ECO:0000256" key="2">
    <source>
        <dbReference type="SAM" id="MobiDB-lite"/>
    </source>
</evidence>
<comment type="caution">
    <text evidence="4">The sequence shown here is derived from an EMBL/GenBank/DDBJ whole genome shotgun (WGS) entry which is preliminary data.</text>
</comment>
<dbReference type="PANTHER" id="PTHR19305">
    <property type="entry name" value="SYNAPTOSOMAL ASSOCIATED PROTEIN"/>
    <property type="match status" value="1"/>
</dbReference>
<dbReference type="OrthoDB" id="18679at2759"/>
<feature type="compositionally biased region" description="Polar residues" evidence="2">
    <location>
        <begin position="7"/>
        <end position="31"/>
    </location>
</feature>
<evidence type="ECO:0000256" key="1">
    <source>
        <dbReference type="ARBA" id="ARBA00009480"/>
    </source>
</evidence>
<dbReference type="InterPro" id="IPR000727">
    <property type="entry name" value="T_SNARE_dom"/>
</dbReference>
<dbReference type="GO" id="GO:0006887">
    <property type="term" value="P:exocytosis"/>
    <property type="evidence" value="ECO:0007669"/>
    <property type="project" value="TreeGrafter"/>
</dbReference>
<dbReference type="STRING" id="61424.A0A2T9YYZ4"/>
<dbReference type="GO" id="GO:0019905">
    <property type="term" value="F:syntaxin binding"/>
    <property type="evidence" value="ECO:0007669"/>
    <property type="project" value="TreeGrafter"/>
</dbReference>
<dbReference type="AlphaFoldDB" id="A0A2T9YYZ4"/>
<dbReference type="GO" id="GO:0005484">
    <property type="term" value="F:SNAP receptor activity"/>
    <property type="evidence" value="ECO:0007669"/>
    <property type="project" value="TreeGrafter"/>
</dbReference>
<sequence>MDDFKKYQSNQRSQPRYNNQGNPPGNQDSNRNNLLDEDDEDVDMIKTRIGEVKQESLNSTRNALSQLRQTEDTAGRTMEKLGQQSAQLNKVDKSLDVTNVRADESIDKTANLRKLNKSIFSISFGNPFSGRKKREAELEKAKLAQERSIQESERIRKQDYDSRRRVENATQGLNRAGPGRSKLSDQDRAKYTFEDEDPEIENEINDNLNEIGDAVGGLKRLALGMGEEIETQNKQLANIQAKTDDTSAKIAISQHHLRKIK</sequence>
<feature type="region of interest" description="Disordered" evidence="2">
    <location>
        <begin position="1"/>
        <end position="39"/>
    </location>
</feature>
<dbReference type="GO" id="GO:0031201">
    <property type="term" value="C:SNARE complex"/>
    <property type="evidence" value="ECO:0007669"/>
    <property type="project" value="TreeGrafter"/>
</dbReference>
<proteinExistence type="inferred from homology"/>
<dbReference type="GO" id="GO:0005886">
    <property type="term" value="C:plasma membrane"/>
    <property type="evidence" value="ECO:0007669"/>
    <property type="project" value="TreeGrafter"/>
</dbReference>
<dbReference type="PROSITE" id="PS50192">
    <property type="entry name" value="T_SNARE"/>
    <property type="match status" value="1"/>
</dbReference>
<feature type="region of interest" description="Disordered" evidence="2">
    <location>
        <begin position="144"/>
        <end position="198"/>
    </location>
</feature>
<name>A0A2T9YYZ4_9FUNG</name>
<reference evidence="4 5" key="1">
    <citation type="journal article" date="2018" name="MBio">
        <title>Comparative Genomics Reveals the Core Gene Toolbox for the Fungus-Insect Symbiosis.</title>
        <authorList>
            <person name="Wang Y."/>
            <person name="Stata M."/>
            <person name="Wang W."/>
            <person name="Stajich J.E."/>
            <person name="White M.M."/>
            <person name="Moncalvo J.M."/>
        </authorList>
    </citation>
    <scope>NUCLEOTIDE SEQUENCE [LARGE SCALE GENOMIC DNA]</scope>
    <source>
        <strain evidence="4 5">AUS-77-4</strain>
    </source>
</reference>
<dbReference type="EMBL" id="MBFT01000104">
    <property type="protein sequence ID" value="PVU97563.1"/>
    <property type="molecule type" value="Genomic_DNA"/>
</dbReference>
<gene>
    <name evidence="4" type="ORF">BB559_001964</name>
</gene>
<dbReference type="SUPFAM" id="SSF58038">
    <property type="entry name" value="SNARE fusion complex"/>
    <property type="match status" value="2"/>
</dbReference>
<feature type="compositionally biased region" description="Basic and acidic residues" evidence="2">
    <location>
        <begin position="144"/>
        <end position="167"/>
    </location>
</feature>